<dbReference type="GO" id="GO:0035438">
    <property type="term" value="F:cyclic-di-GMP binding"/>
    <property type="evidence" value="ECO:0007669"/>
    <property type="project" value="InterPro"/>
</dbReference>
<dbReference type="InterPro" id="IPR009875">
    <property type="entry name" value="PilZ_domain"/>
</dbReference>
<dbReference type="Proteomes" id="UP000503447">
    <property type="component" value="Chromosome"/>
</dbReference>
<proteinExistence type="predicted"/>
<name>A0A6M5YI37_9BACT</name>
<evidence type="ECO:0000313" key="3">
    <source>
        <dbReference type="Proteomes" id="UP000503447"/>
    </source>
</evidence>
<dbReference type="EMBL" id="CP053452">
    <property type="protein sequence ID" value="QJW93705.1"/>
    <property type="molecule type" value="Genomic_DNA"/>
</dbReference>
<organism evidence="2 3">
    <name type="scientific">Frigoriglobus tundricola</name>
    <dbReference type="NCBI Taxonomy" id="2774151"/>
    <lineage>
        <taxon>Bacteria</taxon>
        <taxon>Pseudomonadati</taxon>
        <taxon>Planctomycetota</taxon>
        <taxon>Planctomycetia</taxon>
        <taxon>Gemmatales</taxon>
        <taxon>Gemmataceae</taxon>
        <taxon>Frigoriglobus</taxon>
    </lineage>
</organism>
<accession>A0A6M5YI37</accession>
<keyword evidence="3" id="KW-1185">Reference proteome</keyword>
<dbReference type="KEGG" id="ftj:FTUN_1215"/>
<reference evidence="3" key="1">
    <citation type="submission" date="2020-05" db="EMBL/GenBank/DDBJ databases">
        <title>Frigoriglobus tundricola gen. nov., sp. nov., a psychrotolerant cellulolytic planctomycete of the family Gemmataceae with two divergent copies of 16S rRNA gene.</title>
        <authorList>
            <person name="Kulichevskaya I.S."/>
            <person name="Ivanova A.A."/>
            <person name="Naumoff D.G."/>
            <person name="Beletsky A.V."/>
            <person name="Rijpstra W.I.C."/>
            <person name="Sinninghe Damste J.S."/>
            <person name="Mardanov A.V."/>
            <person name="Ravin N.V."/>
            <person name="Dedysh S.N."/>
        </authorList>
    </citation>
    <scope>NUCLEOTIDE SEQUENCE [LARGE SCALE GENOMIC DNA]</scope>
    <source>
        <strain evidence="3">PL17</strain>
    </source>
</reference>
<evidence type="ECO:0000313" key="2">
    <source>
        <dbReference type="EMBL" id="QJW93705.1"/>
    </source>
</evidence>
<feature type="domain" description="PilZ" evidence="1">
    <location>
        <begin position="8"/>
        <end position="87"/>
    </location>
</feature>
<dbReference type="Pfam" id="PF07238">
    <property type="entry name" value="PilZ"/>
    <property type="match status" value="1"/>
</dbReference>
<gene>
    <name evidence="2" type="ORF">FTUN_1215</name>
</gene>
<dbReference type="RefSeq" id="WP_171469858.1">
    <property type="nucleotide sequence ID" value="NZ_CP053452.2"/>
</dbReference>
<sequence length="119" mass="13357">MDEHDHVNRRRHFRLPYPPGGGPLFVTGGATLPVVELSERGMQFTHENHTLAPGERVAGKLRFEDGTEAPVDGVVVRTVWSRVAVRLLRGVLLGRMLAEQRRLLRHYPEFLKLADGAKA</sequence>
<dbReference type="AlphaFoldDB" id="A0A6M5YI37"/>
<evidence type="ECO:0000259" key="1">
    <source>
        <dbReference type="Pfam" id="PF07238"/>
    </source>
</evidence>
<protein>
    <recommendedName>
        <fullName evidence="1">PilZ domain-containing protein</fullName>
    </recommendedName>
</protein>